<keyword evidence="1" id="KW-0596">Phosphopantetheine</keyword>
<dbReference type="GO" id="GO:0016746">
    <property type="term" value="F:acyltransferase activity"/>
    <property type="evidence" value="ECO:0007669"/>
    <property type="project" value="UniProtKB-KW"/>
</dbReference>
<feature type="domain" description="Carrier" evidence="3">
    <location>
        <begin position="522"/>
        <end position="603"/>
    </location>
</feature>
<dbReference type="Pfam" id="PF08242">
    <property type="entry name" value="Methyltransf_12"/>
    <property type="match status" value="1"/>
</dbReference>
<dbReference type="SUPFAM" id="SSF53335">
    <property type="entry name" value="S-adenosyl-L-methionine-dependent methyltransferases"/>
    <property type="match status" value="1"/>
</dbReference>
<keyword evidence="4" id="KW-0012">Acyltransferase</keyword>
<evidence type="ECO:0000313" key="4">
    <source>
        <dbReference type="EMBL" id="VUW99154.1"/>
    </source>
</evidence>
<dbReference type="Pfam" id="PF00975">
    <property type="entry name" value="Thioesterase"/>
    <property type="match status" value="1"/>
</dbReference>
<accession>A0A564SVJ6</accession>
<keyword evidence="4" id="KW-0808">Transferase</keyword>
<dbReference type="PANTHER" id="PTHR44845:SF6">
    <property type="entry name" value="BETA-ALANINE-ACTIVATING ENZYME"/>
    <property type="match status" value="1"/>
</dbReference>
<dbReference type="InterPro" id="IPR009081">
    <property type="entry name" value="PP-bd_ACP"/>
</dbReference>
<reference evidence="4 5" key="1">
    <citation type="submission" date="2019-07" db="EMBL/GenBank/DDBJ databases">
        <authorList>
            <person name="Hibberd C M."/>
            <person name="Gehrig L. J."/>
            <person name="Chang H.-W."/>
            <person name="Venkatesh S."/>
        </authorList>
    </citation>
    <scope>NUCLEOTIDE SEQUENCE [LARGE SCALE GENOMIC DNA]</scope>
    <source>
        <strain evidence="4">Ruminococcus_obeum_SSTS_Bg7063</strain>
    </source>
</reference>
<dbReference type="Pfam" id="PF00550">
    <property type="entry name" value="PP-binding"/>
    <property type="match status" value="1"/>
</dbReference>
<keyword evidence="2" id="KW-0597">Phosphoprotein</keyword>
<dbReference type="Gene3D" id="1.10.1200.10">
    <property type="entry name" value="ACP-like"/>
    <property type="match status" value="1"/>
</dbReference>
<dbReference type="Gene3D" id="3.40.50.150">
    <property type="entry name" value="Vaccinia Virus protein VP39"/>
    <property type="match status" value="1"/>
</dbReference>
<evidence type="ECO:0000259" key="3">
    <source>
        <dbReference type="PROSITE" id="PS50075"/>
    </source>
</evidence>
<dbReference type="SUPFAM" id="SSF53474">
    <property type="entry name" value="alpha/beta-Hydrolases"/>
    <property type="match status" value="1"/>
</dbReference>
<dbReference type="InterPro" id="IPR036736">
    <property type="entry name" value="ACP-like_sf"/>
</dbReference>
<dbReference type="RefSeq" id="WP_144094962.1">
    <property type="nucleotide sequence ID" value="NZ_CABHNB010000016.1"/>
</dbReference>
<dbReference type="Pfam" id="PF18563">
    <property type="entry name" value="TubC_N"/>
    <property type="match status" value="1"/>
</dbReference>
<name>A0A564SVJ6_9FIRM</name>
<dbReference type="InterPro" id="IPR029063">
    <property type="entry name" value="SAM-dependent_MTases_sf"/>
</dbReference>
<gene>
    <name evidence="4" type="primary">pksR</name>
    <name evidence="4" type="ORF">ROSSTS7063_01008</name>
</gene>
<dbReference type="Gene3D" id="3.40.50.1820">
    <property type="entry name" value="alpha/beta hydrolase"/>
    <property type="match status" value="1"/>
</dbReference>
<evidence type="ECO:0000256" key="1">
    <source>
        <dbReference type="ARBA" id="ARBA00022450"/>
    </source>
</evidence>
<organism evidence="4 5">
    <name type="scientific">Blautia obeum</name>
    <dbReference type="NCBI Taxonomy" id="40520"/>
    <lineage>
        <taxon>Bacteria</taxon>
        <taxon>Bacillati</taxon>
        <taxon>Bacillota</taxon>
        <taxon>Clostridia</taxon>
        <taxon>Lachnospirales</taxon>
        <taxon>Lachnospiraceae</taxon>
        <taxon>Blautia</taxon>
    </lineage>
</organism>
<protein>
    <submittedName>
        <fullName evidence="4">Polyketide synthase PksR</fullName>
        <ecNumber evidence="4">2.3.1.-</ecNumber>
    </submittedName>
</protein>
<dbReference type="CDD" id="cd02440">
    <property type="entry name" value="AdoMet_MTases"/>
    <property type="match status" value="1"/>
</dbReference>
<dbReference type="SUPFAM" id="SSF47336">
    <property type="entry name" value="ACP-like"/>
    <property type="match status" value="1"/>
</dbReference>
<dbReference type="InterPro" id="IPR013217">
    <property type="entry name" value="Methyltransf_12"/>
</dbReference>
<dbReference type="InterPro" id="IPR044894">
    <property type="entry name" value="TubC_N_sf"/>
</dbReference>
<keyword evidence="5" id="KW-1185">Reference proteome</keyword>
<dbReference type="AlphaFoldDB" id="A0A564SVJ6"/>
<dbReference type="InterPro" id="IPR001031">
    <property type="entry name" value="Thioesterase"/>
</dbReference>
<dbReference type="EMBL" id="CABHNB010000016">
    <property type="protein sequence ID" value="VUW99154.1"/>
    <property type="molecule type" value="Genomic_DNA"/>
</dbReference>
<dbReference type="PROSITE" id="PS50075">
    <property type="entry name" value="CARRIER"/>
    <property type="match status" value="1"/>
</dbReference>
<dbReference type="Gene3D" id="1.10.10.1830">
    <property type="entry name" value="Non-ribosomal peptide synthase, adenylation domain"/>
    <property type="match status" value="1"/>
</dbReference>
<dbReference type="InterPro" id="IPR041464">
    <property type="entry name" value="TubC_N"/>
</dbReference>
<proteinExistence type="predicted"/>
<sequence length="926" mass="107288">MQELIEKINERKIKLWIGLDGELHYRAPKGALSSGLAGEIRQNKVKIVEFLKRKVCERIVEVAERNDKIRVAEAKWGEEGLLLQVEPELIRQNYKIYNLAFLNEKMSEIWKSENADIDATVLKQWIETAERVALGEMWKVMLEHDFFVAEGQHFTVEEMESKIGVADKYKRFFRRWLKIFENENFIKEEQDGFCRTSKSWKVDVAAEWDYLWGVEKQLNYGEGFVRYLEKCSKSLTQLFRNEIAPLELLFPHGEMTTAVDTYQKTLSSKILNHMAECAVLEAYSEKKGKVFRILEVGAGVGGTSDGIIERLSEQNVEYYYTDVSTYFLNKAKERYRGKNWIKYKIFDINKGGMEENKFDLIICANVLHNAKNGISVLQQLRGLINEEGLLVILDAIKEPYYLLTSIEFNDGLSDFDDFRNEDDSTFFERKQWEYMFGQVGLDIVAAYPEEGEAFFGLGQGIFVLGVQNHHMEINTKELRAYLKQQLEEYELPNEIKIVPFLNNGKLMNKLPKTKEKTVSVEQPKTELEMQLEEIWGEVLNKESIGRHENFFAIGGDSLLLSQIIAKMWDSLPETKAWSWGDLMREILETPTIAEMADKIETKEKSHEAITTLIEGTSESRIVYVIFHAGTGSLVPYLDMIKILREREFKYTILGIPCIEQDQYLQLPVEHLFVELGKKYAELLIKYKDYKLYFIGHCIGGLIAIETAKELLKQGTEVDLVTMISTNIYDGDDKKREENFQILQSNLILEKVFGRLIGADVRKSGFTITDTKLMEAIRVICQKGKFVEEKLVELTGEYQEVANMCQKLLESSHQERLRSLFSAREGKVRHAENKEDREVLFEIFKHNLLAALYYEVTDYCGNIKLLRCCNQTENFFINMIDGFSEDDMVWRKSKVKDIVTGEVQGDHISCMEFPYIKENINLIIEGI</sequence>
<evidence type="ECO:0000313" key="5">
    <source>
        <dbReference type="Proteomes" id="UP000409147"/>
    </source>
</evidence>
<dbReference type="PANTHER" id="PTHR44845">
    <property type="entry name" value="CARRIER DOMAIN-CONTAINING PROTEIN"/>
    <property type="match status" value="1"/>
</dbReference>
<evidence type="ECO:0000256" key="2">
    <source>
        <dbReference type="ARBA" id="ARBA00022553"/>
    </source>
</evidence>
<dbReference type="EC" id="2.3.1.-" evidence="4"/>
<dbReference type="Proteomes" id="UP000409147">
    <property type="component" value="Unassembled WGS sequence"/>
</dbReference>
<dbReference type="InterPro" id="IPR029058">
    <property type="entry name" value="AB_hydrolase_fold"/>
</dbReference>